<dbReference type="RefSeq" id="WP_021665213.1">
    <property type="nucleotide sequence ID" value="NZ_KI259133.1"/>
</dbReference>
<keyword evidence="1" id="KW-0812">Transmembrane</keyword>
<sequence>MEENFPHFIADKPQGVDVFEGQSQTRLAKSISDYILNADKESIEDVNQASIPRIIGIEGSWGAGKSNVVAKVEEQLKAQSYYTFTYDSWGHQEDLQRRSILETLTNRLIEDKVLRGEVSIKMRNGRLHTAKWSDQLQMLLSNKTTTIIKSVPKFSWGAVLGILLVGYFVGSSVVFNQLIDKGICFGFRWILIIELLPLLLVGCILLLYALCKNKWEVFTTFLTQKDDSTIDEQFTSSEEPSITEFQNWMHAISNELEKKNSNTNKIIIVFDNMDRLPSNKVVQLWSLIYTFFAGRDFENIWVIIPFDYKHLCKAVSCNEEQNMDKFKKFINKTFPIIFTISKPVITDYRKLFKTFFEKAFGENEHDEELICQVFMCLEENPNPRTVICFVNDLVALRLQWTSERYRLQNLALYVLKKDFLLYNKDKSLEECLLSDELFDKVNSFYPQMDSVRVQLCQFSYGIEDEELAKELPLRNVLLDLIGKGNSILEYAESPYFVPVLESILSSAYITDDSLANAVKSFCTLDISKFDEKEQEGLDKKWDALANIKLNAPFVKVEKDETLYVLIGKASENCAKRLVEFYCSTISTCRLVNGADYYNVLSNLQIEIDKTDKKIDITSMLRNREVTPKLFEEYVNTAKSNYPIFKVSTNNDQLNQYILDGALGGVDSVVSMFELILNDQQYNFSILKKNLSDHIRLWQQDDAKGLRLPSLVNRLLHDGDGILKLHFNDSIINSKALAICTEAWDEFSKQGNEDIAAMYIANGFDVSNFKDEMVPRISTIIEKYISYSDLIKRLGSVGTALYKINSYMIENCIGEKPDVKYVALNMQSIKGTLNVTSEVCFRQFNRFSFKWDENDISSCKSYVFETLFKDYKSYSGLFTDGLITLAVKAMENQSDGFLTNDTYWISFVKVFIGTQYLPSTNEQLTKELNSQLDYVIKHDGIRDEDLLNCLLSNSPDEPTFISYINDIMSTYFAQNDVTTAKFKVFGSLFPKLEKDIAKSTCISLIEHFITPVYDNSDCAKIIVGNQDFYLYVLENVKNVSQPILKKLVTSEMYKSIHSKITALIITEEKQELSDKK</sequence>
<reference evidence="3 4" key="1">
    <citation type="submission" date="2013-06" db="EMBL/GenBank/DDBJ databases">
        <authorList>
            <person name="Weinstock G."/>
            <person name="Sodergren E."/>
            <person name="Lobos E.A."/>
            <person name="Fulton L."/>
            <person name="Fulton R."/>
            <person name="Courtney L."/>
            <person name="Fronick C."/>
            <person name="O'Laughlin M."/>
            <person name="Godfrey J."/>
            <person name="Wilson R.M."/>
            <person name="Miner T."/>
            <person name="Farmer C."/>
            <person name="Delehaunty K."/>
            <person name="Cordes M."/>
            <person name="Minx P."/>
            <person name="Tomlinson C."/>
            <person name="Chen J."/>
            <person name="Wollam A."/>
            <person name="Pepin K.H."/>
            <person name="Bhonagiri V."/>
            <person name="Zhang X."/>
            <person name="Warren W."/>
            <person name="Mitreva M."/>
            <person name="Mardis E.R."/>
            <person name="Wilson R.K."/>
        </authorList>
    </citation>
    <scope>NUCLEOTIDE SEQUENCE [LARGE SCALE GENOMIC DNA]</scope>
    <source>
        <strain evidence="3 4">F0570</strain>
    </source>
</reference>
<evidence type="ECO:0000256" key="1">
    <source>
        <dbReference type="SAM" id="Phobius"/>
    </source>
</evidence>
<feature type="transmembrane region" description="Helical" evidence="1">
    <location>
        <begin position="154"/>
        <end position="175"/>
    </location>
</feature>
<dbReference type="SUPFAM" id="SSF52540">
    <property type="entry name" value="P-loop containing nucleoside triphosphate hydrolases"/>
    <property type="match status" value="1"/>
</dbReference>
<feature type="transmembrane region" description="Helical" evidence="1">
    <location>
        <begin position="187"/>
        <end position="210"/>
    </location>
</feature>
<name>A0A0E2LRT7_PORGN</name>
<proteinExistence type="predicted"/>
<dbReference type="InterPro" id="IPR027417">
    <property type="entry name" value="P-loop_NTPase"/>
</dbReference>
<gene>
    <name evidence="3" type="ORF">HMPREF1555_00630</name>
</gene>
<feature type="domain" description="KAP NTPase" evidence="2">
    <location>
        <begin position="40"/>
        <end position="396"/>
    </location>
</feature>
<protein>
    <submittedName>
        <fullName evidence="3">p-loop domain protein, KAP family</fullName>
    </submittedName>
</protein>
<keyword evidence="1" id="KW-0472">Membrane</keyword>
<evidence type="ECO:0000259" key="2">
    <source>
        <dbReference type="Pfam" id="PF07693"/>
    </source>
</evidence>
<dbReference type="Pfam" id="PF07693">
    <property type="entry name" value="KAP_NTPase"/>
    <property type="match status" value="1"/>
</dbReference>
<dbReference type="Proteomes" id="UP000016630">
    <property type="component" value="Unassembled WGS sequence"/>
</dbReference>
<dbReference type="AlphaFoldDB" id="A0A0E2LRT7"/>
<comment type="caution">
    <text evidence="3">The sequence shown here is derived from an EMBL/GenBank/DDBJ whole genome shotgun (WGS) entry which is preliminary data.</text>
</comment>
<evidence type="ECO:0000313" key="3">
    <source>
        <dbReference type="EMBL" id="ERJ68009.1"/>
    </source>
</evidence>
<accession>A0A0E2LRT7</accession>
<dbReference type="EMBL" id="AWUW01000036">
    <property type="protein sequence ID" value="ERJ68009.1"/>
    <property type="molecule type" value="Genomic_DNA"/>
</dbReference>
<organism evidence="3 4">
    <name type="scientific">Porphyromonas gingivalis F0570</name>
    <dbReference type="NCBI Taxonomy" id="1227271"/>
    <lineage>
        <taxon>Bacteria</taxon>
        <taxon>Pseudomonadati</taxon>
        <taxon>Bacteroidota</taxon>
        <taxon>Bacteroidia</taxon>
        <taxon>Bacteroidales</taxon>
        <taxon>Porphyromonadaceae</taxon>
        <taxon>Porphyromonas</taxon>
    </lineage>
</organism>
<evidence type="ECO:0000313" key="4">
    <source>
        <dbReference type="Proteomes" id="UP000016630"/>
    </source>
</evidence>
<keyword evidence="1" id="KW-1133">Transmembrane helix</keyword>
<dbReference type="InterPro" id="IPR011646">
    <property type="entry name" value="KAP_P-loop"/>
</dbReference>
<dbReference type="PATRIC" id="fig|1227271.3.peg.557"/>
<dbReference type="HOGENOM" id="CLU_286651_0_0_10"/>